<sequence length="332" mass="36871">MKSVKVITFGELLLRLSPDLANNTSAVYVGGAEANVAAALGRWGTPVAYISKVPENGFSKDVLRQLSDRGIATDRMLWGGDRIGIYYLAQGSDLKHAEVVYDRKYSSFSQIVPGTVNWDELLGDAEWFHWSAISPALNPDAVLICKEVLEAATRKGMTISTDLNYRSKLWQYGKKPHEVMPELVAYCDVVMGNIWAANNMLDTPLDTAALEADTREAYLQEAMKVAAAITEQYKRCKRVAFTFRFSKATTHNLYYAFYYHNGQVSISREYETNDVVDRVGSGDCFMAGLIHAQLQGKDDQGIISYAAAAAYSKFFVKGDFNTTSAEDILKLI</sequence>
<evidence type="ECO:0000256" key="1">
    <source>
        <dbReference type="ARBA" id="ARBA00010688"/>
    </source>
</evidence>
<dbReference type="OrthoDB" id="9813569at2"/>
<dbReference type="SUPFAM" id="SSF53613">
    <property type="entry name" value="Ribokinase-like"/>
    <property type="match status" value="1"/>
</dbReference>
<name>A0A365Y1N0_9BACT</name>
<dbReference type="EMBL" id="QFFJ01000001">
    <property type="protein sequence ID" value="RBL92532.1"/>
    <property type="molecule type" value="Genomic_DNA"/>
</dbReference>
<comment type="caution">
    <text evidence="5">The sequence shown here is derived from an EMBL/GenBank/DDBJ whole genome shotgun (WGS) entry which is preliminary data.</text>
</comment>
<dbReference type="Proteomes" id="UP000253410">
    <property type="component" value="Unassembled WGS sequence"/>
</dbReference>
<dbReference type="Pfam" id="PF00294">
    <property type="entry name" value="PfkB"/>
    <property type="match status" value="1"/>
</dbReference>
<evidence type="ECO:0000256" key="2">
    <source>
        <dbReference type="ARBA" id="ARBA00022679"/>
    </source>
</evidence>
<evidence type="ECO:0000313" key="5">
    <source>
        <dbReference type="EMBL" id="RBL92532.1"/>
    </source>
</evidence>
<protein>
    <submittedName>
        <fullName evidence="5">Carbohydrate kinase</fullName>
    </submittedName>
</protein>
<evidence type="ECO:0000259" key="4">
    <source>
        <dbReference type="Pfam" id="PF00294"/>
    </source>
</evidence>
<evidence type="ECO:0000256" key="3">
    <source>
        <dbReference type="ARBA" id="ARBA00022777"/>
    </source>
</evidence>
<keyword evidence="2" id="KW-0808">Transferase</keyword>
<dbReference type="PANTHER" id="PTHR43320:SF2">
    <property type="entry name" value="2-DEHYDRO-3-DEOXYGLUCONOKINASE_2-DEHYDRO-3-DEOXYGALACTONOKINASE"/>
    <property type="match status" value="1"/>
</dbReference>
<dbReference type="InterPro" id="IPR011611">
    <property type="entry name" value="PfkB_dom"/>
</dbReference>
<dbReference type="Gene3D" id="3.40.1190.20">
    <property type="match status" value="1"/>
</dbReference>
<accession>A0A365Y1N0</accession>
<dbReference type="CDD" id="cd01166">
    <property type="entry name" value="KdgK"/>
    <property type="match status" value="1"/>
</dbReference>
<dbReference type="RefSeq" id="WP_113615135.1">
    <property type="nucleotide sequence ID" value="NZ_QFFJ01000001.1"/>
</dbReference>
<dbReference type="InterPro" id="IPR029056">
    <property type="entry name" value="Ribokinase-like"/>
</dbReference>
<dbReference type="InterPro" id="IPR052700">
    <property type="entry name" value="Carb_kinase_PfkB-like"/>
</dbReference>
<keyword evidence="6" id="KW-1185">Reference proteome</keyword>
<comment type="similarity">
    <text evidence="1">Belongs to the carbohydrate kinase PfkB family.</text>
</comment>
<dbReference type="AlphaFoldDB" id="A0A365Y1N0"/>
<proteinExistence type="inferred from homology"/>
<reference evidence="5 6" key="1">
    <citation type="submission" date="2018-05" db="EMBL/GenBank/DDBJ databases">
        <title>Chitinophaga sp. K3CV102501T nov., isolated from isolated from a monsoon evergreen broad-leaved forest soil.</title>
        <authorList>
            <person name="Lv Y."/>
        </authorList>
    </citation>
    <scope>NUCLEOTIDE SEQUENCE [LARGE SCALE GENOMIC DNA]</scope>
    <source>
        <strain evidence="5 6">GDMCC 1.1325</strain>
    </source>
</reference>
<dbReference type="PANTHER" id="PTHR43320">
    <property type="entry name" value="SUGAR KINASE"/>
    <property type="match status" value="1"/>
</dbReference>
<organism evidence="5 6">
    <name type="scientific">Chitinophaga flava</name>
    <dbReference type="NCBI Taxonomy" id="2259036"/>
    <lineage>
        <taxon>Bacteria</taxon>
        <taxon>Pseudomonadati</taxon>
        <taxon>Bacteroidota</taxon>
        <taxon>Chitinophagia</taxon>
        <taxon>Chitinophagales</taxon>
        <taxon>Chitinophagaceae</taxon>
        <taxon>Chitinophaga</taxon>
    </lineage>
</organism>
<gene>
    <name evidence="5" type="ORF">DF182_08105</name>
</gene>
<feature type="domain" description="Carbohydrate kinase PfkB" evidence="4">
    <location>
        <begin position="23"/>
        <end position="310"/>
    </location>
</feature>
<keyword evidence="3 5" id="KW-0418">Kinase</keyword>
<evidence type="ECO:0000313" key="6">
    <source>
        <dbReference type="Proteomes" id="UP000253410"/>
    </source>
</evidence>
<dbReference type="GO" id="GO:0016301">
    <property type="term" value="F:kinase activity"/>
    <property type="evidence" value="ECO:0007669"/>
    <property type="project" value="UniProtKB-KW"/>
</dbReference>